<comment type="caution">
    <text evidence="1">The sequence shown here is derived from an EMBL/GenBank/DDBJ whole genome shotgun (WGS) entry which is preliminary data.</text>
</comment>
<accession>A0A0F9API9</accession>
<dbReference type="AlphaFoldDB" id="A0A0F9API9"/>
<organism evidence="1">
    <name type="scientific">marine sediment metagenome</name>
    <dbReference type="NCBI Taxonomy" id="412755"/>
    <lineage>
        <taxon>unclassified sequences</taxon>
        <taxon>metagenomes</taxon>
        <taxon>ecological metagenomes</taxon>
    </lineage>
</organism>
<proteinExistence type="predicted"/>
<evidence type="ECO:0000313" key="1">
    <source>
        <dbReference type="EMBL" id="KKL11315.1"/>
    </source>
</evidence>
<sequence length="57" mass="7109">MGAWQFVRQQFEFEPRDLWVGVYWDKHEGTIIQCDELDIYVCLLPTLVWHWNFVRFF</sequence>
<gene>
    <name evidence="1" type="ORF">LCGC14_2547020</name>
</gene>
<dbReference type="EMBL" id="LAZR01041706">
    <property type="protein sequence ID" value="KKL11315.1"/>
    <property type="molecule type" value="Genomic_DNA"/>
</dbReference>
<reference evidence="1" key="1">
    <citation type="journal article" date="2015" name="Nature">
        <title>Complex archaea that bridge the gap between prokaryotes and eukaryotes.</title>
        <authorList>
            <person name="Spang A."/>
            <person name="Saw J.H."/>
            <person name="Jorgensen S.L."/>
            <person name="Zaremba-Niedzwiedzka K."/>
            <person name="Martijn J."/>
            <person name="Lind A.E."/>
            <person name="van Eijk R."/>
            <person name="Schleper C."/>
            <person name="Guy L."/>
            <person name="Ettema T.J."/>
        </authorList>
    </citation>
    <scope>NUCLEOTIDE SEQUENCE</scope>
</reference>
<protein>
    <submittedName>
        <fullName evidence="1">Uncharacterized protein</fullName>
    </submittedName>
</protein>
<name>A0A0F9API9_9ZZZZ</name>